<proteinExistence type="predicted"/>
<organism evidence="1 2">
    <name type="scientific">Deinococcus petrolearius</name>
    <dbReference type="NCBI Taxonomy" id="1751295"/>
    <lineage>
        <taxon>Bacteria</taxon>
        <taxon>Thermotogati</taxon>
        <taxon>Deinococcota</taxon>
        <taxon>Deinococci</taxon>
        <taxon>Deinococcales</taxon>
        <taxon>Deinococcaceae</taxon>
        <taxon>Deinococcus</taxon>
    </lineage>
</organism>
<reference evidence="2" key="1">
    <citation type="journal article" date="2019" name="Int. J. Syst. Evol. Microbiol.">
        <title>The Global Catalogue of Microorganisms (GCM) 10K type strain sequencing project: providing services to taxonomists for standard genome sequencing and annotation.</title>
        <authorList>
            <consortium name="The Broad Institute Genomics Platform"/>
            <consortium name="The Broad Institute Genome Sequencing Center for Infectious Disease"/>
            <person name="Wu L."/>
            <person name="Ma J."/>
        </authorList>
    </citation>
    <scope>NUCLEOTIDE SEQUENCE [LARGE SCALE GENOMIC DNA]</scope>
    <source>
        <strain evidence="2">CGMCC 1.15053</strain>
    </source>
</reference>
<sequence>MRPWMLEAPPLPVSPDAEAAFRAALEGPAPLPAGWPRWQFLQWVAAQGFLLHGSSRPDLTLFEPRTPHDLSPDDFSRRAGVFAASDGLWAMMYALRDRSRVARMLNMALQVRGADGWSSMRYFLSLAPREGTVTDGAALLTPGTVYVLPPEGFGQMPPYDWPGLGTVREPQWLHAGPVRPLLSVPVIPADFPLPVGTHDPARTDALAAADPWGFPWPAARE</sequence>
<dbReference type="Proteomes" id="UP001595979">
    <property type="component" value="Unassembled WGS sequence"/>
</dbReference>
<evidence type="ECO:0000313" key="1">
    <source>
        <dbReference type="EMBL" id="MFC5848738.1"/>
    </source>
</evidence>
<dbReference type="RefSeq" id="WP_380049060.1">
    <property type="nucleotide sequence ID" value="NZ_JBHSOH010000010.1"/>
</dbReference>
<comment type="caution">
    <text evidence="1">The sequence shown here is derived from an EMBL/GenBank/DDBJ whole genome shotgun (WGS) entry which is preliminary data.</text>
</comment>
<name>A0ABW1DJ14_9DEIO</name>
<evidence type="ECO:0000313" key="2">
    <source>
        <dbReference type="Proteomes" id="UP001595979"/>
    </source>
</evidence>
<protein>
    <submittedName>
        <fullName evidence="1">Uncharacterized protein</fullName>
    </submittedName>
</protein>
<gene>
    <name evidence="1" type="ORF">ACFPQ6_10490</name>
</gene>
<keyword evidence="2" id="KW-1185">Reference proteome</keyword>
<accession>A0ABW1DJ14</accession>
<dbReference type="EMBL" id="JBHSOH010000010">
    <property type="protein sequence ID" value="MFC5848738.1"/>
    <property type="molecule type" value="Genomic_DNA"/>
</dbReference>